<evidence type="ECO:0000313" key="4">
    <source>
        <dbReference type="EMBL" id="ONK70168.1"/>
    </source>
</evidence>
<dbReference type="Proteomes" id="UP000243459">
    <property type="component" value="Chromosome 5"/>
</dbReference>
<dbReference type="EMBL" id="CM007385">
    <property type="protein sequence ID" value="ONK70168.1"/>
    <property type="molecule type" value="Genomic_DNA"/>
</dbReference>
<evidence type="ECO:0000256" key="1">
    <source>
        <dbReference type="PROSITE-ProRule" id="PRU00042"/>
    </source>
</evidence>
<reference evidence="5" key="1">
    <citation type="journal article" date="2017" name="Nat. Commun.">
        <title>The asparagus genome sheds light on the origin and evolution of a young Y chromosome.</title>
        <authorList>
            <person name="Harkess A."/>
            <person name="Zhou J."/>
            <person name="Xu C."/>
            <person name="Bowers J.E."/>
            <person name="Van der Hulst R."/>
            <person name="Ayyampalayam S."/>
            <person name="Mercati F."/>
            <person name="Riccardi P."/>
            <person name="McKain M.R."/>
            <person name="Kakrana A."/>
            <person name="Tang H."/>
            <person name="Ray J."/>
            <person name="Groenendijk J."/>
            <person name="Arikit S."/>
            <person name="Mathioni S.M."/>
            <person name="Nakano M."/>
            <person name="Shan H."/>
            <person name="Telgmann-Rauber A."/>
            <person name="Kanno A."/>
            <person name="Yue Z."/>
            <person name="Chen H."/>
            <person name="Li W."/>
            <person name="Chen Y."/>
            <person name="Xu X."/>
            <person name="Zhang Y."/>
            <person name="Luo S."/>
            <person name="Chen H."/>
            <person name="Gao J."/>
            <person name="Mao Z."/>
            <person name="Pires J.C."/>
            <person name="Luo M."/>
            <person name="Kudrna D."/>
            <person name="Wing R.A."/>
            <person name="Meyers B.C."/>
            <person name="Yi K."/>
            <person name="Kong H."/>
            <person name="Lavrijsen P."/>
            <person name="Sunseri F."/>
            <person name="Falavigna A."/>
            <person name="Ye Y."/>
            <person name="Leebens-Mack J.H."/>
            <person name="Chen G."/>
        </authorList>
    </citation>
    <scope>NUCLEOTIDE SEQUENCE [LARGE SCALE GENOMIC DNA]</scope>
    <source>
        <strain evidence="5">cv. DH0086</strain>
    </source>
</reference>
<feature type="domain" description="C2H2-type" evidence="3">
    <location>
        <begin position="272"/>
        <end position="299"/>
    </location>
</feature>
<feature type="compositionally biased region" description="Low complexity" evidence="2">
    <location>
        <begin position="319"/>
        <end position="328"/>
    </location>
</feature>
<evidence type="ECO:0000256" key="2">
    <source>
        <dbReference type="SAM" id="MobiDB-lite"/>
    </source>
</evidence>
<dbReference type="Gramene" id="ONK70168">
    <property type="protein sequence ID" value="ONK70168"/>
    <property type="gene ID" value="A4U43_C05F30970"/>
</dbReference>
<keyword evidence="5" id="KW-1185">Reference proteome</keyword>
<keyword evidence="1" id="KW-0479">Metal-binding</keyword>
<feature type="region of interest" description="Disordered" evidence="2">
    <location>
        <begin position="289"/>
        <end position="353"/>
    </location>
</feature>
<dbReference type="PROSITE" id="PS00028">
    <property type="entry name" value="ZINC_FINGER_C2H2_1"/>
    <property type="match status" value="1"/>
</dbReference>
<name>A0A5P1EVQ8_ASPOF</name>
<protein>
    <recommendedName>
        <fullName evidence="3">C2H2-type domain-containing protein</fullName>
    </recommendedName>
</protein>
<dbReference type="AlphaFoldDB" id="A0A5P1EVQ8"/>
<gene>
    <name evidence="4" type="ORF">A4U43_C05F30970</name>
</gene>
<accession>A0A5P1EVQ8</accession>
<evidence type="ECO:0000259" key="3">
    <source>
        <dbReference type="PROSITE" id="PS50157"/>
    </source>
</evidence>
<sequence>MSMDDSDIDLFLSETNALDSTLYRELPISCLGKETMTNLMESTISIPPPNESSHVKTLPFTDNQMPPWMATSSLHPPSTPIDAINDIGLGLVDPFETMDQTSTCFTNEKFPFDEQSLRALVGQRRSLHPEENPTEKSPSTNFCTRSILANPEEKSPLFYFPRRNHPMNPENQPPDFFSASQNILLNDKQQLGNSSIHCLQVNTKGKHQLPDEFLSPTRINLETQSLNLPYRPSSLNSNFRNAMHGILNHDKEAVLSFLSGQVRPGPDVNYIYRCNECSLEFPNAQAFGGHMSSHSKYKRVDNPIMTEEGNSKRNKRSSIKASSSNSSKNKAENRKRNSRRERTEKSATKKLAG</sequence>
<organism evidence="4 5">
    <name type="scientific">Asparagus officinalis</name>
    <name type="common">Garden asparagus</name>
    <dbReference type="NCBI Taxonomy" id="4686"/>
    <lineage>
        <taxon>Eukaryota</taxon>
        <taxon>Viridiplantae</taxon>
        <taxon>Streptophyta</taxon>
        <taxon>Embryophyta</taxon>
        <taxon>Tracheophyta</taxon>
        <taxon>Spermatophyta</taxon>
        <taxon>Magnoliopsida</taxon>
        <taxon>Liliopsida</taxon>
        <taxon>Asparagales</taxon>
        <taxon>Asparagaceae</taxon>
        <taxon>Asparagoideae</taxon>
        <taxon>Asparagus</taxon>
    </lineage>
</organism>
<dbReference type="GO" id="GO:0008270">
    <property type="term" value="F:zinc ion binding"/>
    <property type="evidence" value="ECO:0007669"/>
    <property type="project" value="UniProtKB-KW"/>
</dbReference>
<feature type="compositionally biased region" description="Basic and acidic residues" evidence="2">
    <location>
        <begin position="329"/>
        <end position="347"/>
    </location>
</feature>
<keyword evidence="1" id="KW-0862">Zinc</keyword>
<dbReference type="PROSITE" id="PS50157">
    <property type="entry name" value="ZINC_FINGER_C2H2_2"/>
    <property type="match status" value="1"/>
</dbReference>
<dbReference type="Pfam" id="PF13912">
    <property type="entry name" value="zf-C2H2_6"/>
    <property type="match status" value="1"/>
</dbReference>
<keyword evidence="1" id="KW-0863">Zinc-finger</keyword>
<evidence type="ECO:0000313" key="5">
    <source>
        <dbReference type="Proteomes" id="UP000243459"/>
    </source>
</evidence>
<dbReference type="InterPro" id="IPR013087">
    <property type="entry name" value="Znf_C2H2_type"/>
</dbReference>
<proteinExistence type="predicted"/>